<sequence length="373" mass="42727">MLDVHCCDDLTTIEPAAWDSLFWADNPFCRHAFLAALEQGGSVGEGTGWLPQHLLVYRANNLVAAMPMYLKLHSYGEYLFDWTIAEAYQRQQLSYYPKLLCAIPFTPAQGPRLGLAPGENSEQLYKLIHQAILQRQQQLACSNFQCLYPDIALQQIMRQHGLLERFDVQFQWHNQHYTDFAGFLARLPSRKRKQISKERRQVQQQGIEVITFDGNNLPTDFWPQFVGFYQATYQKRSGHNGYLTPATFALWGQYMADSIVVFAAYAQGKLVAASLCFKSADCLYGRYWGCVAEFDKLHFECCYYAGIDYCIANKLARFDAGAQGEHKLKRGFVPVIRHGFYHFSPGPLVDAISDYCQREQAALLDYQQQTLQP</sequence>
<dbReference type="EMBL" id="LAHO01000003">
    <property type="protein sequence ID" value="KKO46721.1"/>
    <property type="molecule type" value="Genomic_DNA"/>
</dbReference>
<dbReference type="InterPro" id="IPR007434">
    <property type="entry name" value="FemAB-like"/>
</dbReference>
<keyword evidence="2" id="KW-1185">Reference proteome</keyword>
<reference evidence="1 2" key="1">
    <citation type="submission" date="2015-03" db="EMBL/GenBank/DDBJ databases">
        <title>Draft genome sequences of two protease-producing strains of Arsukibacterium isolated from two cold and alkaline environments.</title>
        <authorList>
            <person name="Lylloff J.E."/>
            <person name="Skov L.B."/>
            <person name="Jepsen M."/>
            <person name="Hallin P.F."/>
            <person name="Sorensen S.J."/>
            <person name="Stougaard P."/>
            <person name="Glaring M.A."/>
        </authorList>
    </citation>
    <scope>NUCLEOTIDE SEQUENCE [LARGE SCALE GENOMIC DNA]</scope>
    <source>
        <strain evidence="1 2">GCM72</strain>
    </source>
</reference>
<accession>A0A0M2V7Y7</accession>
<gene>
    <name evidence="1" type="ORF">WG68_04085</name>
</gene>
<dbReference type="Pfam" id="PF04339">
    <property type="entry name" value="FemAB_like"/>
    <property type="match status" value="1"/>
</dbReference>
<dbReference type="OrthoDB" id="9776898at2"/>
<organism evidence="1 2">
    <name type="scientific">Arsukibacterium ikkense</name>
    <dbReference type="NCBI Taxonomy" id="336831"/>
    <lineage>
        <taxon>Bacteria</taxon>
        <taxon>Pseudomonadati</taxon>
        <taxon>Pseudomonadota</taxon>
        <taxon>Gammaproteobacteria</taxon>
        <taxon>Chromatiales</taxon>
        <taxon>Chromatiaceae</taxon>
        <taxon>Arsukibacterium</taxon>
    </lineage>
</organism>
<dbReference type="AlphaFoldDB" id="A0A0M2V7Y7"/>
<dbReference type="PANTHER" id="PTHR47017:SF1">
    <property type="entry name" value="ACYL-COA"/>
    <property type="match status" value="1"/>
</dbReference>
<comment type="caution">
    <text evidence="1">The sequence shown here is derived from an EMBL/GenBank/DDBJ whole genome shotgun (WGS) entry which is preliminary data.</text>
</comment>
<proteinExistence type="predicted"/>
<evidence type="ECO:0000313" key="2">
    <source>
        <dbReference type="Proteomes" id="UP000034228"/>
    </source>
</evidence>
<evidence type="ECO:0008006" key="3">
    <source>
        <dbReference type="Google" id="ProtNLM"/>
    </source>
</evidence>
<dbReference type="InterPro" id="IPR016181">
    <property type="entry name" value="Acyl_CoA_acyltransferase"/>
</dbReference>
<protein>
    <recommendedName>
        <fullName evidence="3">Acyltransferase superfamily protein</fullName>
    </recommendedName>
</protein>
<dbReference type="PANTHER" id="PTHR47017">
    <property type="entry name" value="ACYL-COA"/>
    <property type="match status" value="1"/>
</dbReference>
<name>A0A0M2V7Y7_9GAMM</name>
<dbReference type="PATRIC" id="fig|336831.14.peg.3129"/>
<dbReference type="STRING" id="336831.WG68_04085"/>
<dbReference type="Gene3D" id="3.40.630.30">
    <property type="match status" value="1"/>
</dbReference>
<evidence type="ECO:0000313" key="1">
    <source>
        <dbReference type="EMBL" id="KKO46721.1"/>
    </source>
</evidence>
<dbReference type="SUPFAM" id="SSF55729">
    <property type="entry name" value="Acyl-CoA N-acyltransferases (Nat)"/>
    <property type="match status" value="1"/>
</dbReference>
<dbReference type="Proteomes" id="UP000034228">
    <property type="component" value="Unassembled WGS sequence"/>
</dbReference>